<accession>A0A6P6U7L7</accession>
<name>A0A6P6U7L7_COFAR</name>
<feature type="compositionally biased region" description="Basic and acidic residues" evidence="1">
    <location>
        <begin position="77"/>
        <end position="86"/>
    </location>
</feature>
<dbReference type="OrthoDB" id="666789at2759"/>
<dbReference type="GeneID" id="113707946"/>
<reference evidence="2" key="1">
    <citation type="journal article" date="2025" name="Foods">
        <title>Unveiling the Microbial Signatures of Arabica Coffee Cherries: Insights into Ripeness Specific Diversity, Functional Traits, and Implications for Quality and Safety.</title>
        <authorList>
            <consortium name="RefSeq"/>
            <person name="Tenea G.N."/>
            <person name="Cifuentes V."/>
            <person name="Reyes P."/>
            <person name="Cevallos-Vallejos M."/>
        </authorList>
    </citation>
    <scope>NUCLEOTIDE SEQUENCE [LARGE SCALE GENOMIC DNA]</scope>
</reference>
<keyword evidence="2" id="KW-1185">Reference proteome</keyword>
<reference evidence="3" key="2">
    <citation type="submission" date="2025-08" db="UniProtKB">
        <authorList>
            <consortium name="RefSeq"/>
        </authorList>
    </citation>
    <scope>IDENTIFICATION</scope>
    <source>
        <tissue evidence="3">Leaves</tissue>
    </source>
</reference>
<proteinExistence type="predicted"/>
<evidence type="ECO:0000313" key="3">
    <source>
        <dbReference type="RefSeq" id="XP_027086156.1"/>
    </source>
</evidence>
<feature type="compositionally biased region" description="Acidic residues" evidence="1">
    <location>
        <begin position="87"/>
        <end position="103"/>
    </location>
</feature>
<dbReference type="Pfam" id="PF07816">
    <property type="entry name" value="DUF1645"/>
    <property type="match status" value="1"/>
</dbReference>
<dbReference type="Proteomes" id="UP001652660">
    <property type="component" value="Chromosome 4e"/>
</dbReference>
<gene>
    <name evidence="3" type="primary">LOC113707946</name>
</gene>
<feature type="region of interest" description="Disordered" evidence="1">
    <location>
        <begin position="77"/>
        <end position="103"/>
    </location>
</feature>
<dbReference type="InterPro" id="IPR012442">
    <property type="entry name" value="DUF1645_plant"/>
</dbReference>
<organism evidence="2 3">
    <name type="scientific">Coffea arabica</name>
    <name type="common">Arabian coffee</name>
    <dbReference type="NCBI Taxonomy" id="13443"/>
    <lineage>
        <taxon>Eukaryota</taxon>
        <taxon>Viridiplantae</taxon>
        <taxon>Streptophyta</taxon>
        <taxon>Embryophyta</taxon>
        <taxon>Tracheophyta</taxon>
        <taxon>Spermatophyta</taxon>
        <taxon>Magnoliopsida</taxon>
        <taxon>eudicotyledons</taxon>
        <taxon>Gunneridae</taxon>
        <taxon>Pentapetalae</taxon>
        <taxon>asterids</taxon>
        <taxon>lamiids</taxon>
        <taxon>Gentianales</taxon>
        <taxon>Rubiaceae</taxon>
        <taxon>Ixoroideae</taxon>
        <taxon>Gardenieae complex</taxon>
        <taxon>Bertiereae - Coffeeae clade</taxon>
        <taxon>Coffeeae</taxon>
        <taxon>Coffea</taxon>
    </lineage>
</organism>
<sequence>MLPSPVISLSPAPSFTSYSSSRLAEIAARVVEEFRAENHDYGGDGEDYDGADSFLTDYEESLCENGFHFRDKLMIDEGKSTDKNGGEDEEDKDDDDEEDEEEFEFAVVGRDFISSPTPADEIFYNGQIRPCFPLFNQDLLLDGAEDEKEAVGFTHQKPPKEVLRPPATAARRLPLRKLFIEDRDPPSSCSSSEADELDGVQPDSYCVWNPKMATAAATEEEGRCKKSSSTGSCSSKRWRLRNLLHRSNSDGKDSFVFLSHSESRNARKREGNMEKIEKLSGVAPEIPKSAAGKVAPEIPKAAAGKVAPATAVYVKNDGERRRMSFLPYRQDLVGFFSNVNGLSRNLHPF</sequence>
<evidence type="ECO:0000256" key="1">
    <source>
        <dbReference type="SAM" id="MobiDB-lite"/>
    </source>
</evidence>
<dbReference type="PANTHER" id="PTHR33095:SF23">
    <property type="entry name" value="DUF1645 FAMILY PROTEIN"/>
    <property type="match status" value="1"/>
</dbReference>
<evidence type="ECO:0000313" key="2">
    <source>
        <dbReference type="Proteomes" id="UP001652660"/>
    </source>
</evidence>
<dbReference type="RefSeq" id="XP_027086156.1">
    <property type="nucleotide sequence ID" value="XM_027230355.2"/>
</dbReference>
<dbReference type="PANTHER" id="PTHR33095">
    <property type="entry name" value="OS07G0619500 PROTEIN"/>
    <property type="match status" value="1"/>
</dbReference>
<protein>
    <submittedName>
        <fullName evidence="3">Uncharacterized protein</fullName>
    </submittedName>
</protein>
<dbReference type="AlphaFoldDB" id="A0A6P6U7L7"/>